<proteinExistence type="inferred from homology"/>
<keyword evidence="15" id="KW-1185">Reference proteome</keyword>
<comment type="caution">
    <text evidence="11">Lacks conserved residue(s) required for the propagation of feature annotation.</text>
</comment>
<evidence type="ECO:0000313" key="14">
    <source>
        <dbReference type="EMBL" id="GMI09929.1"/>
    </source>
</evidence>
<dbReference type="Gene3D" id="3.10.580.10">
    <property type="entry name" value="CBS-domain"/>
    <property type="match status" value="2"/>
</dbReference>
<sequence length="1698" mass="189823">MNTMSIFNFIKSLIKTWSPGSIAIISGLLTAGIALPGIIGTVYKPEAASSGIPAIIAYINGCSLDSHVSFSTGLATAFGVVCSVSSGLVCGPEGPIIHVGACVGDFVGGVIPNVGRDGLTRRNLVALGAGAGVSAAFLAPTAGVILVIEELAFFSVEELHKTFLACITAYGTSYGLRSLTAENNFLQLEWNVGVHDDPQCKHSVYTVPFFVLLGAACGVVGALFNYLNIHVVGGLRKKYNKTWHKVLVVFVMCIITSATFVLVPFAGKCQEATINTMYDRYDPTYGGMGRSFCPHTEWDKEIADLQRNSSVKEMSWLNVSLMEEEMFGEPSEYSKIIVQFNCEEGLYNPLASLLFQPAPEAIKVLFQQGLARVVPFEALFVSFLLHFCLAILTAGVSLPTGLVIPYIFMGGCLGRMAGQFIHALGYHIDIGFMAVVGAGAMMAGSGRICLFMTVVMVEITNDLQMAPPIAVATLTAVFIGNKFNHGYYHEQIYNQAIPFVEDEPDESQEKAAIEEVMGRDPITLNVETPASAAFSEILNTPHNGFPVVDEEGTLVGLVSRRLLKDAKPNHLVSDCMDYSPIVARPTDALGRTLRLFRRMGCRHLPIVDSNFKPVGILTRKDLLPWVIPSMHEDVRFVFGDETQREAANASGSLQPSKSFGSQMSTTQSSTSSSLARPVSRKKKEFEKRRSTVKLSVNPLLSQQSSIDTNAGVTTGRLTQTQREMKIMKSVASSRTLLEFAEEEELPSETKAAFYFAAGVKGVKAVPLNINNYRWYKLHVNNRWRFLVFMTALLLVAGGFFEAPRPAWSWREKHLGPALTAAIEILIVSIQMFDYALKAKSGMLNGRHSLLSHTHLFCCIFIFLEVIIMAASSQWGGLYYRWRLGRLLRSFILLQSSRDGLFVFRHTILCVKPLMKVFSLAFFVIAVFSLVFYQLFSDVKDAWGNPFKFFNDYYNAIDSLVVAMTTANFPDVMMPYYQVGSNNLNVEIANNVTSLLFATYMIFNHFLLSNVFLTTIFHRFSALGEARAIKNARRKRYIFIECFMGLSGGDEHVSYEKFYKMYRVLKEEKLLPWTLPSLVDGCAPIEETLYKALAREVPERGLVFHEFIKLTEILQQKLTYEGKEGSFNKPTARVLEQIRGIRNFVQSKRFDYTICFLLIGNATNIYFRQSALKECGYGTSALDYTNNPELNVGTSQESCKVPEGCQEATFIPNIMNLVFSCLFCVEFIMRCKARVFVFDFFGIGDALIILFCFISDLVALSDFTLWTCSHLSAPIVVLRYLRFARTLSQVQVYTAILNCLRNVIQSLGAFFISLFAFINAFAVVGLSMFEDDAVLKITPSEADVLDYCNDTKYNNTESNLYIPYVRETVDFAKRQQFCGGYFDFGGGEGGEKHEVFKSECFMFYGNKGHENHVPCEFINPHLRGTQFESEGYYHLNFKSYWNVMVVLFALLLVNNWHIIKDGYAIAWSKKIDTDAWTTSHGFRAHMYFYAFWLIAVVLQMSILFNMIFESFSIEMQSLEKKSAREKHQNKIQSRFRSAEGPLVSRRLVIERRMSALADVAAKKYEVEIKETNRQVDLAMISLLKGNVRYEEEDEEDGDDDASVEKGDVGVGVGVAISSLFSTDELSWGSGGKRRGKGGMEMTSFSEKDMDAMIEKQVKKSARIARENSKKEMMIGSFRLGQDSRGILASNNEKDDNMYL</sequence>
<feature type="transmembrane region" description="Helical" evidence="11">
    <location>
        <begin position="853"/>
        <end position="874"/>
    </location>
</feature>
<dbReference type="PANTHER" id="PTHR11689">
    <property type="entry name" value="CHLORIDE CHANNEL PROTEIN CLC FAMILY MEMBER"/>
    <property type="match status" value="1"/>
</dbReference>
<dbReference type="GO" id="GO:0005765">
    <property type="term" value="C:lysosomal membrane"/>
    <property type="evidence" value="ECO:0007669"/>
    <property type="project" value="TreeGrafter"/>
</dbReference>
<evidence type="ECO:0000256" key="7">
    <source>
        <dbReference type="ARBA" id="ARBA00023122"/>
    </source>
</evidence>
<dbReference type="Pfam" id="PF00654">
    <property type="entry name" value="Voltage_CLC"/>
    <property type="match status" value="1"/>
</dbReference>
<dbReference type="InterPro" id="IPR001807">
    <property type="entry name" value="ClC"/>
</dbReference>
<feature type="transmembrane region" description="Helical" evidence="11">
    <location>
        <begin position="1485"/>
        <end position="1507"/>
    </location>
</feature>
<evidence type="ECO:0000256" key="6">
    <source>
        <dbReference type="ARBA" id="ARBA00023065"/>
    </source>
</evidence>
<feature type="transmembrane region" description="Helical" evidence="11">
    <location>
        <begin position="783"/>
        <end position="802"/>
    </location>
</feature>
<dbReference type="PRINTS" id="PR00762">
    <property type="entry name" value="CLCHANNEL"/>
</dbReference>
<organism evidence="14 15">
    <name type="scientific">Triparma laevis f. longispina</name>
    <dbReference type="NCBI Taxonomy" id="1714387"/>
    <lineage>
        <taxon>Eukaryota</taxon>
        <taxon>Sar</taxon>
        <taxon>Stramenopiles</taxon>
        <taxon>Ochrophyta</taxon>
        <taxon>Bolidophyceae</taxon>
        <taxon>Parmales</taxon>
        <taxon>Triparmaceae</taxon>
        <taxon>Triparma</taxon>
    </lineage>
</organism>
<dbReference type="InterPro" id="IPR046342">
    <property type="entry name" value="CBS_dom_sf"/>
</dbReference>
<feature type="transmembrane region" description="Helical" evidence="11">
    <location>
        <begin position="814"/>
        <end position="832"/>
    </location>
</feature>
<evidence type="ECO:0000256" key="3">
    <source>
        <dbReference type="ARBA" id="ARBA00022692"/>
    </source>
</evidence>
<feature type="transmembrane region" description="Helical" evidence="11">
    <location>
        <begin position="1235"/>
        <end position="1256"/>
    </location>
</feature>
<feature type="compositionally biased region" description="Polar residues" evidence="12">
    <location>
        <begin position="649"/>
        <end position="660"/>
    </location>
</feature>
<dbReference type="SUPFAM" id="SSF54631">
    <property type="entry name" value="CBS-domain pair"/>
    <property type="match status" value="1"/>
</dbReference>
<keyword evidence="9 11" id="KW-0868">Chloride</keyword>
<keyword evidence="8 11" id="KW-0472">Membrane</keyword>
<feature type="region of interest" description="Disordered" evidence="12">
    <location>
        <begin position="646"/>
        <end position="690"/>
    </location>
</feature>
<evidence type="ECO:0000256" key="5">
    <source>
        <dbReference type="ARBA" id="ARBA00022989"/>
    </source>
</evidence>
<feature type="transmembrane region" description="Helical" evidence="11">
    <location>
        <begin position="1438"/>
        <end position="1458"/>
    </location>
</feature>
<feature type="domain" description="CBS" evidence="13">
    <location>
        <begin position="576"/>
        <end position="634"/>
    </location>
</feature>
<reference evidence="15" key="1">
    <citation type="journal article" date="2023" name="Commun. Biol.">
        <title>Genome analysis of Parmales, the sister group of diatoms, reveals the evolutionary specialization of diatoms from phago-mixotrophs to photoautotrophs.</title>
        <authorList>
            <person name="Ban H."/>
            <person name="Sato S."/>
            <person name="Yoshikawa S."/>
            <person name="Yamada K."/>
            <person name="Nakamura Y."/>
            <person name="Ichinomiya M."/>
            <person name="Sato N."/>
            <person name="Blanc-Mathieu R."/>
            <person name="Endo H."/>
            <person name="Kuwata A."/>
            <person name="Ogata H."/>
        </authorList>
    </citation>
    <scope>NUCLEOTIDE SEQUENCE [LARGE SCALE GENOMIC DNA]</scope>
    <source>
        <strain evidence="15">NIES 3700</strain>
    </source>
</reference>
<dbReference type="Pfam" id="PF00520">
    <property type="entry name" value="Ion_trans"/>
    <property type="match status" value="2"/>
</dbReference>
<feature type="domain" description="CBS" evidence="13">
    <location>
        <begin position="517"/>
        <end position="573"/>
    </location>
</feature>
<feature type="transmembrane region" description="Helical" evidence="11">
    <location>
        <begin position="430"/>
        <end position="457"/>
    </location>
</feature>
<dbReference type="InterPro" id="IPR005821">
    <property type="entry name" value="Ion_trans_dom"/>
</dbReference>
<dbReference type="CDD" id="cd04591">
    <property type="entry name" value="CBS_pair_voltage-gated_CLC_euk_bac"/>
    <property type="match status" value="1"/>
</dbReference>
<keyword evidence="6 11" id="KW-0406">Ion transport</keyword>
<dbReference type="OrthoDB" id="416585at2759"/>
<keyword evidence="2 11" id="KW-0813">Transport</keyword>
<feature type="transmembrane region" description="Helical" evidence="11">
    <location>
        <begin position="383"/>
        <end position="409"/>
    </location>
</feature>
<feature type="transmembrane region" description="Helical" evidence="11">
    <location>
        <begin position="247"/>
        <end position="267"/>
    </location>
</feature>
<name>A0A9W7FD45_9STRA</name>
<feature type="transmembrane region" description="Helical" evidence="11">
    <location>
        <begin position="1262"/>
        <end position="1280"/>
    </location>
</feature>
<dbReference type="SUPFAM" id="SSF81340">
    <property type="entry name" value="Clc chloride channel"/>
    <property type="match status" value="1"/>
</dbReference>
<dbReference type="Gene3D" id="1.10.3080.10">
    <property type="entry name" value="Clc chloride channel"/>
    <property type="match status" value="1"/>
</dbReference>
<dbReference type="InterPro" id="IPR051280">
    <property type="entry name" value="Cl-channel/antiporter"/>
</dbReference>
<evidence type="ECO:0000256" key="1">
    <source>
        <dbReference type="ARBA" id="ARBA00004141"/>
    </source>
</evidence>
<gene>
    <name evidence="14" type="ORF">TrLO_g9154</name>
</gene>
<evidence type="ECO:0000256" key="9">
    <source>
        <dbReference type="ARBA" id="ARBA00023214"/>
    </source>
</evidence>
<feature type="transmembrane region" description="Helical" evidence="11">
    <location>
        <begin position="994"/>
        <end position="1016"/>
    </location>
</feature>
<dbReference type="SUPFAM" id="SSF81324">
    <property type="entry name" value="Voltage-gated potassium channels"/>
    <property type="match status" value="2"/>
</dbReference>
<dbReference type="Gene3D" id="1.20.120.350">
    <property type="entry name" value="Voltage-gated potassium channels. Chain C"/>
    <property type="match status" value="1"/>
</dbReference>
<accession>A0A9W7FD45</accession>
<comment type="subcellular location">
    <subcellularLocation>
        <location evidence="1 11">Membrane</location>
        <topology evidence="1 11">Multi-pass membrane protein</topology>
    </subcellularLocation>
</comment>
<dbReference type="SMART" id="SM00116">
    <property type="entry name" value="CBS"/>
    <property type="match status" value="2"/>
</dbReference>
<dbReference type="InterPro" id="IPR027359">
    <property type="entry name" value="Volt_channel_dom_sf"/>
</dbReference>
<feature type="transmembrane region" description="Helical" evidence="11">
    <location>
        <begin position="205"/>
        <end position="227"/>
    </location>
</feature>
<keyword evidence="7 10" id="KW-0129">CBS domain</keyword>
<evidence type="ECO:0000313" key="15">
    <source>
        <dbReference type="Proteomes" id="UP001165122"/>
    </source>
</evidence>
<evidence type="ECO:0000256" key="11">
    <source>
        <dbReference type="RuleBase" id="RU361221"/>
    </source>
</evidence>
<dbReference type="PROSITE" id="PS51371">
    <property type="entry name" value="CBS"/>
    <property type="match status" value="2"/>
</dbReference>
<feature type="transmembrane region" description="Helical" evidence="11">
    <location>
        <begin position="916"/>
        <end position="935"/>
    </location>
</feature>
<feature type="transmembrane region" description="Helical" evidence="11">
    <location>
        <begin position="1306"/>
        <end position="1328"/>
    </location>
</feature>
<evidence type="ECO:0000256" key="8">
    <source>
        <dbReference type="ARBA" id="ARBA00023136"/>
    </source>
</evidence>
<comment type="similarity">
    <text evidence="11">Belongs to the chloride channel (TC 2.A.49) family.</text>
</comment>
<feature type="transmembrane region" description="Helical" evidence="11">
    <location>
        <begin position="124"/>
        <end position="148"/>
    </location>
</feature>
<evidence type="ECO:0000256" key="4">
    <source>
        <dbReference type="ARBA" id="ARBA00022737"/>
    </source>
</evidence>
<dbReference type="InterPro" id="IPR000644">
    <property type="entry name" value="CBS_dom"/>
</dbReference>
<dbReference type="Proteomes" id="UP001165122">
    <property type="component" value="Unassembled WGS sequence"/>
</dbReference>
<evidence type="ECO:0000256" key="2">
    <source>
        <dbReference type="ARBA" id="ARBA00022448"/>
    </source>
</evidence>
<comment type="caution">
    <text evidence="14">The sequence shown here is derived from an EMBL/GenBank/DDBJ whole genome shotgun (WGS) entry which is preliminary data.</text>
</comment>
<dbReference type="InterPro" id="IPR014743">
    <property type="entry name" value="Cl-channel_core"/>
</dbReference>
<dbReference type="Gene3D" id="1.10.287.70">
    <property type="match status" value="2"/>
</dbReference>
<keyword evidence="4" id="KW-0677">Repeat</keyword>
<dbReference type="EMBL" id="BRXW01000143">
    <property type="protein sequence ID" value="GMI09929.1"/>
    <property type="molecule type" value="Genomic_DNA"/>
</dbReference>
<evidence type="ECO:0000259" key="13">
    <source>
        <dbReference type="PROSITE" id="PS51371"/>
    </source>
</evidence>
<keyword evidence="5 11" id="KW-1133">Transmembrane helix</keyword>
<evidence type="ECO:0000256" key="12">
    <source>
        <dbReference type="SAM" id="MobiDB-lite"/>
    </source>
</evidence>
<dbReference type="GO" id="GO:0005254">
    <property type="term" value="F:chloride channel activity"/>
    <property type="evidence" value="ECO:0007669"/>
    <property type="project" value="UniProtKB-UniRule"/>
</dbReference>
<dbReference type="Pfam" id="PF00571">
    <property type="entry name" value="CBS"/>
    <property type="match status" value="2"/>
</dbReference>
<protein>
    <recommendedName>
        <fullName evidence="11">Chloride channel protein</fullName>
    </recommendedName>
</protein>
<feature type="compositionally biased region" description="Low complexity" evidence="12">
    <location>
        <begin position="661"/>
        <end position="673"/>
    </location>
</feature>
<keyword evidence="3 11" id="KW-0812">Transmembrane</keyword>
<dbReference type="PANTHER" id="PTHR11689:SF136">
    <property type="entry name" value="H(+)_CL(-) EXCHANGE TRANSPORTER 7"/>
    <property type="match status" value="1"/>
</dbReference>
<evidence type="ECO:0000256" key="10">
    <source>
        <dbReference type="PROSITE-ProRule" id="PRU00703"/>
    </source>
</evidence>
<feature type="transmembrane region" description="Helical" evidence="11">
    <location>
        <begin position="20"/>
        <end position="43"/>
    </location>
</feature>